<dbReference type="AlphaFoldDB" id="A0A9D1NL96"/>
<evidence type="ECO:0000313" key="3">
    <source>
        <dbReference type="EMBL" id="HIV04926.1"/>
    </source>
</evidence>
<evidence type="ECO:0000313" key="4">
    <source>
        <dbReference type="Proteomes" id="UP000886812"/>
    </source>
</evidence>
<dbReference type="InterPro" id="IPR029044">
    <property type="entry name" value="Nucleotide-diphossugar_trans"/>
</dbReference>
<sequence length="187" mass="21002">IVQIDGDCILPPRFIEDHLAAARPGWFTCGSRTLLTESRTREILSGGNARLSPLSRGVRNRVNALRVPPLTLFLRERYRAGVPYISKGCNMGFWKKDLLAVNGYNEDISGWGREDSELEVRLMKYGVRRQSLKFAGAQYHLFHKELDRSRDAKNIEILNRALASPEFRTPNGIVKTPAAAPAPAAER</sequence>
<protein>
    <submittedName>
        <fullName evidence="3">Glycosyl transferase family 2</fullName>
    </submittedName>
</protein>
<dbReference type="InterPro" id="IPR027791">
    <property type="entry name" value="Galactosyl_T_C"/>
</dbReference>
<keyword evidence="1 3" id="KW-0808">Transferase</keyword>
<organism evidence="3 4">
    <name type="scientific">Candidatus Spyradosoma merdigallinarum</name>
    <dbReference type="NCBI Taxonomy" id="2840950"/>
    <lineage>
        <taxon>Bacteria</taxon>
        <taxon>Pseudomonadati</taxon>
        <taxon>Verrucomicrobiota</taxon>
        <taxon>Opitutia</taxon>
        <taxon>Opitutia incertae sedis</taxon>
        <taxon>Candidatus Spyradosoma</taxon>
    </lineage>
</organism>
<dbReference type="EMBL" id="DVOG01000191">
    <property type="protein sequence ID" value="HIV04926.1"/>
    <property type="molecule type" value="Genomic_DNA"/>
</dbReference>
<dbReference type="SUPFAM" id="SSF53448">
    <property type="entry name" value="Nucleotide-diphospho-sugar transferases"/>
    <property type="match status" value="1"/>
</dbReference>
<name>A0A9D1NL96_9BACT</name>
<feature type="domain" description="Galactosyltransferase C-terminal" evidence="2">
    <location>
        <begin position="88"/>
        <end position="144"/>
    </location>
</feature>
<dbReference type="Proteomes" id="UP000886812">
    <property type="component" value="Unassembled WGS sequence"/>
</dbReference>
<feature type="non-terminal residue" evidence="3">
    <location>
        <position position="1"/>
    </location>
</feature>
<dbReference type="GO" id="GO:0016740">
    <property type="term" value="F:transferase activity"/>
    <property type="evidence" value="ECO:0007669"/>
    <property type="project" value="UniProtKB-KW"/>
</dbReference>
<reference evidence="3" key="1">
    <citation type="submission" date="2020-10" db="EMBL/GenBank/DDBJ databases">
        <authorList>
            <person name="Gilroy R."/>
        </authorList>
    </citation>
    <scope>NUCLEOTIDE SEQUENCE</scope>
    <source>
        <strain evidence="3">10669</strain>
    </source>
</reference>
<dbReference type="Gene3D" id="3.90.550.10">
    <property type="entry name" value="Spore Coat Polysaccharide Biosynthesis Protein SpsA, Chain A"/>
    <property type="match status" value="1"/>
</dbReference>
<accession>A0A9D1NL96</accession>
<evidence type="ECO:0000256" key="1">
    <source>
        <dbReference type="ARBA" id="ARBA00022679"/>
    </source>
</evidence>
<evidence type="ECO:0000259" key="2">
    <source>
        <dbReference type="Pfam" id="PF02709"/>
    </source>
</evidence>
<proteinExistence type="predicted"/>
<gene>
    <name evidence="3" type="ORF">IAC75_07270</name>
</gene>
<comment type="caution">
    <text evidence="3">The sequence shown here is derived from an EMBL/GenBank/DDBJ whole genome shotgun (WGS) entry which is preliminary data.</text>
</comment>
<reference evidence="3" key="2">
    <citation type="journal article" date="2021" name="PeerJ">
        <title>Extensive microbial diversity within the chicken gut microbiome revealed by metagenomics and culture.</title>
        <authorList>
            <person name="Gilroy R."/>
            <person name="Ravi A."/>
            <person name="Getino M."/>
            <person name="Pursley I."/>
            <person name="Horton D.L."/>
            <person name="Alikhan N.F."/>
            <person name="Baker D."/>
            <person name="Gharbi K."/>
            <person name="Hall N."/>
            <person name="Watson M."/>
            <person name="Adriaenssens E.M."/>
            <person name="Foster-Nyarko E."/>
            <person name="Jarju S."/>
            <person name="Secka A."/>
            <person name="Antonio M."/>
            <person name="Oren A."/>
            <person name="Chaudhuri R.R."/>
            <person name="La Ragione R."/>
            <person name="Hildebrand F."/>
            <person name="Pallen M.J."/>
        </authorList>
    </citation>
    <scope>NUCLEOTIDE SEQUENCE</scope>
    <source>
        <strain evidence="3">10669</strain>
    </source>
</reference>
<dbReference type="Pfam" id="PF02709">
    <property type="entry name" value="Glyco_transf_7C"/>
    <property type="match status" value="1"/>
</dbReference>